<comment type="similarity">
    <text evidence="1">Belongs to the ABC transporter superfamily.</text>
</comment>
<dbReference type="Proteomes" id="UP000014216">
    <property type="component" value="Unassembled WGS sequence"/>
</dbReference>
<evidence type="ECO:0000256" key="1">
    <source>
        <dbReference type="ARBA" id="ARBA00005417"/>
    </source>
</evidence>
<comment type="caution">
    <text evidence="6">The sequence shown here is derived from an EMBL/GenBank/DDBJ whole genome shotgun (WGS) entry which is preliminary data.</text>
</comment>
<dbReference type="CDD" id="cd03257">
    <property type="entry name" value="ABC_NikE_OppD_transporters"/>
    <property type="match status" value="1"/>
</dbReference>
<dbReference type="Pfam" id="PF00005">
    <property type="entry name" value="ABC_tran"/>
    <property type="match status" value="1"/>
</dbReference>
<dbReference type="Pfam" id="PF08352">
    <property type="entry name" value="oligo_HPY"/>
    <property type="match status" value="1"/>
</dbReference>
<dbReference type="InterPro" id="IPR050319">
    <property type="entry name" value="ABC_transp_ATP-bind"/>
</dbReference>
<dbReference type="InterPro" id="IPR017871">
    <property type="entry name" value="ABC_transporter-like_CS"/>
</dbReference>
<keyword evidence="4" id="KW-0067">ATP-binding</keyword>
<keyword evidence="2" id="KW-0813">Transport</keyword>
<dbReference type="Gene3D" id="3.40.50.300">
    <property type="entry name" value="P-loop containing nucleotide triphosphate hydrolases"/>
    <property type="match status" value="1"/>
</dbReference>
<sequence length="335" mass="37209">MSVKPFCFTPVSEEGMTILNVSRLIKYFPVLGGVFLRRTGWVHAVDDVSFSVEKGKTFGLVGESGCGKTTLGRCIMGLYDLTGGSVAVQGQSISNLTGFQKKKLATHLQMIFQDPYESLDPRQTVQQILEEKYRIHGHDSSHLSREIRQLLSQVGLSKDSLSRYPHEFSGGQRQRIGIARAVSMHPEIIICDEPVSALDVSVQSKILNLLLELQQTLGLTYVFISHDLSVVRHMSDQIGVMYLGKIVEMADAQDIYDNARHPYTRALLSAVPVPDPDTEPRRIILTGEVPSVENPPSGCRFHTRCPHVADICRQEPPALISKGNDTRHVAACHFF</sequence>
<evidence type="ECO:0000313" key="7">
    <source>
        <dbReference type="Proteomes" id="UP000014216"/>
    </source>
</evidence>
<name>S0G6I7_9BACT</name>
<dbReference type="PROSITE" id="PS00211">
    <property type="entry name" value="ABC_TRANSPORTER_1"/>
    <property type="match status" value="1"/>
</dbReference>
<feature type="domain" description="ABC transporter" evidence="5">
    <location>
        <begin position="19"/>
        <end position="268"/>
    </location>
</feature>
<dbReference type="NCBIfam" id="TIGR01727">
    <property type="entry name" value="oligo_HPY"/>
    <property type="match status" value="1"/>
</dbReference>
<dbReference type="GO" id="GO:0055085">
    <property type="term" value="P:transmembrane transport"/>
    <property type="evidence" value="ECO:0007669"/>
    <property type="project" value="UniProtKB-ARBA"/>
</dbReference>
<accession>S0G6I7</accession>
<dbReference type="InterPro" id="IPR027417">
    <property type="entry name" value="P-loop_NTPase"/>
</dbReference>
<dbReference type="PATRIC" id="fig|1286635.3.peg.1792"/>
<protein>
    <submittedName>
        <fullName evidence="6">Oligopeptide/dipeptide ABC transporter ATPase DppF</fullName>
    </submittedName>
</protein>
<evidence type="ECO:0000256" key="3">
    <source>
        <dbReference type="ARBA" id="ARBA00022741"/>
    </source>
</evidence>
<dbReference type="PROSITE" id="PS50893">
    <property type="entry name" value="ABC_TRANSPORTER_2"/>
    <property type="match status" value="1"/>
</dbReference>
<dbReference type="InterPro" id="IPR003593">
    <property type="entry name" value="AAA+_ATPase"/>
</dbReference>
<evidence type="ECO:0000256" key="4">
    <source>
        <dbReference type="ARBA" id="ARBA00022840"/>
    </source>
</evidence>
<organism evidence="6 7">
    <name type="scientific">Desulfotignum phosphitoxidans DSM 13687</name>
    <dbReference type="NCBI Taxonomy" id="1286635"/>
    <lineage>
        <taxon>Bacteria</taxon>
        <taxon>Pseudomonadati</taxon>
        <taxon>Thermodesulfobacteriota</taxon>
        <taxon>Desulfobacteria</taxon>
        <taxon>Desulfobacterales</taxon>
        <taxon>Desulfobacteraceae</taxon>
        <taxon>Desulfotignum</taxon>
    </lineage>
</organism>
<dbReference type="GO" id="GO:0015833">
    <property type="term" value="P:peptide transport"/>
    <property type="evidence" value="ECO:0007669"/>
    <property type="project" value="InterPro"/>
</dbReference>
<reference evidence="6 7" key="1">
    <citation type="journal article" date="2013" name="Genome Announc.">
        <title>Draft Genome Sequence of Desulfotignum phosphitoxidans DSM 13687 Strain FiPS-3.</title>
        <authorList>
            <person name="Poehlein A."/>
            <person name="Daniel R."/>
            <person name="Simeonova D.D."/>
        </authorList>
    </citation>
    <scope>NUCLEOTIDE SEQUENCE [LARGE SCALE GENOMIC DNA]</scope>
    <source>
        <strain evidence="6 7">DSM 13687</strain>
    </source>
</reference>
<dbReference type="InterPro" id="IPR013563">
    <property type="entry name" value="Oligopep_ABC_C"/>
</dbReference>
<dbReference type="AlphaFoldDB" id="S0G6I7"/>
<keyword evidence="3" id="KW-0547">Nucleotide-binding</keyword>
<dbReference type="InterPro" id="IPR003439">
    <property type="entry name" value="ABC_transporter-like_ATP-bd"/>
</dbReference>
<dbReference type="GO" id="GO:0016887">
    <property type="term" value="F:ATP hydrolysis activity"/>
    <property type="evidence" value="ECO:0007669"/>
    <property type="project" value="InterPro"/>
</dbReference>
<dbReference type="EMBL" id="APJX01000003">
    <property type="protein sequence ID" value="EMS80086.1"/>
    <property type="molecule type" value="Genomic_DNA"/>
</dbReference>
<dbReference type="SMART" id="SM00382">
    <property type="entry name" value="AAA"/>
    <property type="match status" value="1"/>
</dbReference>
<dbReference type="PANTHER" id="PTHR43776">
    <property type="entry name" value="TRANSPORT ATP-BINDING PROTEIN"/>
    <property type="match status" value="1"/>
</dbReference>
<gene>
    <name evidence="6" type="primary">dppF</name>
    <name evidence="6" type="ORF">Dpo_3c02290</name>
</gene>
<proteinExistence type="inferred from homology"/>
<dbReference type="FunFam" id="3.40.50.300:FF:000016">
    <property type="entry name" value="Oligopeptide ABC transporter ATP-binding component"/>
    <property type="match status" value="1"/>
</dbReference>
<dbReference type="PANTHER" id="PTHR43776:SF7">
    <property type="entry name" value="D,D-DIPEPTIDE TRANSPORT ATP-BINDING PROTEIN DDPF-RELATED"/>
    <property type="match status" value="1"/>
</dbReference>
<evidence type="ECO:0000313" key="6">
    <source>
        <dbReference type="EMBL" id="EMS80086.1"/>
    </source>
</evidence>
<dbReference type="SUPFAM" id="SSF52540">
    <property type="entry name" value="P-loop containing nucleoside triphosphate hydrolases"/>
    <property type="match status" value="1"/>
</dbReference>
<keyword evidence="7" id="KW-1185">Reference proteome</keyword>
<dbReference type="GO" id="GO:0005524">
    <property type="term" value="F:ATP binding"/>
    <property type="evidence" value="ECO:0007669"/>
    <property type="project" value="UniProtKB-KW"/>
</dbReference>
<evidence type="ECO:0000256" key="2">
    <source>
        <dbReference type="ARBA" id="ARBA00022448"/>
    </source>
</evidence>
<evidence type="ECO:0000259" key="5">
    <source>
        <dbReference type="PROSITE" id="PS50893"/>
    </source>
</evidence>